<gene>
    <name evidence="2" type="ORF">QE152_g26581</name>
</gene>
<dbReference type="AlphaFoldDB" id="A0AAW1JY08"/>
<feature type="chain" id="PRO_5043934687" evidence="1">
    <location>
        <begin position="23"/>
        <end position="113"/>
    </location>
</feature>
<evidence type="ECO:0000256" key="1">
    <source>
        <dbReference type="SAM" id="SignalP"/>
    </source>
</evidence>
<name>A0AAW1JY08_POPJA</name>
<feature type="signal peptide" evidence="1">
    <location>
        <begin position="1"/>
        <end position="22"/>
    </location>
</feature>
<comment type="caution">
    <text evidence="2">The sequence shown here is derived from an EMBL/GenBank/DDBJ whole genome shotgun (WGS) entry which is preliminary data.</text>
</comment>
<accession>A0AAW1JY08</accession>
<keyword evidence="1" id="KW-0732">Signal</keyword>
<protein>
    <submittedName>
        <fullName evidence="2">Uncharacterized protein</fullName>
    </submittedName>
</protein>
<evidence type="ECO:0000313" key="3">
    <source>
        <dbReference type="Proteomes" id="UP001458880"/>
    </source>
</evidence>
<organism evidence="2 3">
    <name type="scientific">Popillia japonica</name>
    <name type="common">Japanese beetle</name>
    <dbReference type="NCBI Taxonomy" id="7064"/>
    <lineage>
        <taxon>Eukaryota</taxon>
        <taxon>Metazoa</taxon>
        <taxon>Ecdysozoa</taxon>
        <taxon>Arthropoda</taxon>
        <taxon>Hexapoda</taxon>
        <taxon>Insecta</taxon>
        <taxon>Pterygota</taxon>
        <taxon>Neoptera</taxon>
        <taxon>Endopterygota</taxon>
        <taxon>Coleoptera</taxon>
        <taxon>Polyphaga</taxon>
        <taxon>Scarabaeiformia</taxon>
        <taxon>Scarabaeidae</taxon>
        <taxon>Rutelinae</taxon>
        <taxon>Popillia</taxon>
    </lineage>
</organism>
<sequence length="113" mass="12714">MPKTRIFCLSILVVFHINGIFTAPVGNPQLILNDADLPGDPPSHVPPITPVAVPRPGVDRFNNFILAQNSPYITPQEYLLLLKYQTGLYPFTLDTLDPWTVGRYVPTEIWLNK</sequence>
<proteinExistence type="predicted"/>
<dbReference type="Proteomes" id="UP001458880">
    <property type="component" value="Unassembled WGS sequence"/>
</dbReference>
<dbReference type="EMBL" id="JASPKY010000308">
    <property type="protein sequence ID" value="KAK9709500.1"/>
    <property type="molecule type" value="Genomic_DNA"/>
</dbReference>
<keyword evidence="3" id="KW-1185">Reference proteome</keyword>
<reference evidence="2 3" key="1">
    <citation type="journal article" date="2024" name="BMC Genomics">
        <title>De novo assembly and annotation of Popillia japonica's genome with initial clues to its potential as an invasive pest.</title>
        <authorList>
            <person name="Cucini C."/>
            <person name="Boschi S."/>
            <person name="Funari R."/>
            <person name="Cardaioli E."/>
            <person name="Iannotti N."/>
            <person name="Marturano G."/>
            <person name="Paoli F."/>
            <person name="Bruttini M."/>
            <person name="Carapelli A."/>
            <person name="Frati F."/>
            <person name="Nardi F."/>
        </authorList>
    </citation>
    <scope>NUCLEOTIDE SEQUENCE [LARGE SCALE GENOMIC DNA]</scope>
    <source>
        <strain evidence="2">DMR45628</strain>
    </source>
</reference>
<evidence type="ECO:0000313" key="2">
    <source>
        <dbReference type="EMBL" id="KAK9709500.1"/>
    </source>
</evidence>